<evidence type="ECO:0000259" key="1">
    <source>
        <dbReference type="Pfam" id="PF01814"/>
    </source>
</evidence>
<dbReference type="PANTHER" id="PTHR38048">
    <property type="entry name" value="EXPRESSED PROTEIN"/>
    <property type="match status" value="1"/>
</dbReference>
<gene>
    <name evidence="2" type="ORF">FHP06_10755</name>
</gene>
<dbReference type="Gene3D" id="1.20.120.520">
    <property type="entry name" value="nmb1532 protein domain like"/>
    <property type="match status" value="1"/>
</dbReference>
<feature type="domain" description="Hemerythrin-like" evidence="1">
    <location>
        <begin position="12"/>
        <end position="136"/>
    </location>
</feature>
<comment type="caution">
    <text evidence="2">The sequence shown here is derived from an EMBL/GenBank/DDBJ whole genome shotgun (WGS) entry which is preliminary data.</text>
</comment>
<evidence type="ECO:0000313" key="2">
    <source>
        <dbReference type="EMBL" id="TXL60892.1"/>
    </source>
</evidence>
<organism evidence="2 3">
    <name type="scientific">Aeromicrobium terrae</name>
    <dbReference type="NCBI Taxonomy" id="2498846"/>
    <lineage>
        <taxon>Bacteria</taxon>
        <taxon>Bacillati</taxon>
        <taxon>Actinomycetota</taxon>
        <taxon>Actinomycetes</taxon>
        <taxon>Propionibacteriales</taxon>
        <taxon>Nocardioidaceae</taxon>
        <taxon>Aeromicrobium</taxon>
    </lineage>
</organism>
<dbReference type="EMBL" id="VDUX01000004">
    <property type="protein sequence ID" value="TXL60892.1"/>
    <property type="molecule type" value="Genomic_DNA"/>
</dbReference>
<dbReference type="InterPro" id="IPR053206">
    <property type="entry name" value="Dimeric_xanthone_biosynth"/>
</dbReference>
<dbReference type="OrthoDB" id="5197650at2"/>
<dbReference type="PANTHER" id="PTHR38048:SF2">
    <property type="entry name" value="HEMERYTHRIN-LIKE DOMAIN-CONTAINING PROTEIN"/>
    <property type="match status" value="1"/>
</dbReference>
<dbReference type="Proteomes" id="UP000321571">
    <property type="component" value="Unassembled WGS sequence"/>
</dbReference>
<dbReference type="InterPro" id="IPR012312">
    <property type="entry name" value="Hemerythrin-like"/>
</dbReference>
<name>A0A5C8NI89_9ACTN</name>
<evidence type="ECO:0000313" key="3">
    <source>
        <dbReference type="Proteomes" id="UP000321571"/>
    </source>
</evidence>
<dbReference type="AlphaFoldDB" id="A0A5C8NI89"/>
<dbReference type="CDD" id="cd12108">
    <property type="entry name" value="Hr-like"/>
    <property type="match status" value="1"/>
</dbReference>
<dbReference type="RefSeq" id="WP_147686582.1">
    <property type="nucleotide sequence ID" value="NZ_VDUX01000004.1"/>
</dbReference>
<keyword evidence="3" id="KW-1185">Reference proteome</keyword>
<proteinExistence type="predicted"/>
<dbReference type="Pfam" id="PF01814">
    <property type="entry name" value="Hemerythrin"/>
    <property type="match status" value="1"/>
</dbReference>
<protein>
    <submittedName>
        <fullName evidence="2">Hemerythrin domain-containing protein</fullName>
    </submittedName>
</protein>
<reference evidence="2 3" key="1">
    <citation type="submission" date="2019-06" db="EMBL/GenBank/DDBJ databases">
        <title>Aeromicrobium sp. nov., isolated from a maize field.</title>
        <authorList>
            <person name="Lin S.-Y."/>
            <person name="Tsai C.-F."/>
            <person name="Young C.-C."/>
        </authorList>
    </citation>
    <scope>NUCLEOTIDE SEQUENCE [LARGE SCALE GENOMIC DNA]</scope>
    <source>
        <strain evidence="2 3">CC-CFT486</strain>
    </source>
</reference>
<accession>A0A5C8NI89</accession>
<sequence>MTEHRTMNTIIHAAFRRDLSRFDDALATFPSGSQTRANDLKRAWDWFDSEVRHHHKYEEEVFWPALRRTDADLSSVAELDEEHHQMRGALDTATSTMEALHNHPTALSADAARKALASFSDVLLGHLEHEERDLEPINAAYQDAPPMQTAAKKVVRAQRGRLGNILAWLQDGADADARRALRRQIPAPVVVVVTALAGRRYRRDVASVWA</sequence>